<gene>
    <name evidence="1" type="ORF">BS297_19350</name>
    <name evidence="2" type="ORF">QIE55_25000</name>
</gene>
<evidence type="ECO:0000313" key="2">
    <source>
        <dbReference type="EMBL" id="WGV48757.2"/>
    </source>
</evidence>
<name>A0A0E4ABK7_RHOER</name>
<reference evidence="2" key="2">
    <citation type="submission" date="2023-08" db="EMBL/GenBank/DDBJ databases">
        <title>Isolation and Characterization of Rhodococcus erythropolis MGMM8.</title>
        <authorList>
            <person name="Diabankana R.G.C."/>
            <person name="Afordoanyi D.M."/>
            <person name="Validov S.Z."/>
        </authorList>
    </citation>
    <scope>NUCLEOTIDE SEQUENCE</scope>
    <source>
        <strain evidence="2">MGMM8</strain>
    </source>
</reference>
<organism evidence="1 3">
    <name type="scientific">Rhodococcus erythropolis</name>
    <name type="common">Arthrobacter picolinophilus</name>
    <dbReference type="NCBI Taxonomy" id="1833"/>
    <lineage>
        <taxon>Bacteria</taxon>
        <taxon>Bacillati</taxon>
        <taxon>Actinomycetota</taxon>
        <taxon>Actinomycetes</taxon>
        <taxon>Mycobacteriales</taxon>
        <taxon>Nocardiaceae</taxon>
        <taxon>Rhodococcus</taxon>
        <taxon>Rhodococcus erythropolis group</taxon>
    </lineage>
</organism>
<protein>
    <submittedName>
        <fullName evidence="2">ClbS/DfsB family four-helix bundle protein</fullName>
    </submittedName>
</protein>
<dbReference type="RefSeq" id="WP_019745339.1">
    <property type="nucleotide sequence ID" value="NZ_CP011295.1"/>
</dbReference>
<reference evidence="1 3" key="1">
    <citation type="journal article" date="2017" name="Poromechanics V (2013)">
        <title>Genomic Characterization of the Arsenic-Tolerant Actinobacterium, &lt;i&gt;Rhodococcus erythropolis&lt;/i&gt; S43.</title>
        <authorList>
            <person name="Retamal-Morales G."/>
            <person name="Mehnert M."/>
            <person name="Schwabe R."/>
            <person name="Tischler D."/>
            <person name="Schloemann M."/>
            <person name="Levican G.J."/>
        </authorList>
    </citation>
    <scope>NUCLEOTIDE SEQUENCE [LARGE SCALE GENOMIC DNA]</scope>
    <source>
        <strain evidence="1 3">S43</strain>
    </source>
</reference>
<evidence type="ECO:0000313" key="3">
    <source>
        <dbReference type="Proteomes" id="UP000325576"/>
    </source>
</evidence>
<dbReference type="SUPFAM" id="SSF109854">
    <property type="entry name" value="DinB/YfiT-like putative metalloenzymes"/>
    <property type="match status" value="1"/>
</dbReference>
<dbReference type="PANTHER" id="PTHR40658">
    <property type="match status" value="1"/>
</dbReference>
<dbReference type="Proteomes" id="UP001230933">
    <property type="component" value="Chromosome"/>
</dbReference>
<dbReference type="AlphaFoldDB" id="A0A0E4ABK7"/>
<evidence type="ECO:0000313" key="1">
    <source>
        <dbReference type="EMBL" id="KAB2583696.1"/>
    </source>
</evidence>
<dbReference type="InterPro" id="IPR034660">
    <property type="entry name" value="DinB/YfiT-like"/>
</dbReference>
<dbReference type="KEGG" id="reb:XU06_24685"/>
<sequence>MAQTLSREELASALDSAYSKLDALLDGVAEADAFDAVAVDAWTVHDVLAVRVWWAEAVVEWIGAGLRDETPQTPAAGYKWTQTPALNQSVVEASAGTSVRELRDRLRAAVAALRRYVGTLEDDQLLSVGVFSWTRTWPVSRWIAVNTITQYASLSKMIRRVLKSNNQP</sequence>
<dbReference type="Pfam" id="PF08020">
    <property type="entry name" value="DUF1706"/>
    <property type="match status" value="1"/>
</dbReference>
<proteinExistence type="predicted"/>
<dbReference type="InterPro" id="IPR012550">
    <property type="entry name" value="DUF1706"/>
</dbReference>
<dbReference type="EMBL" id="CP124545">
    <property type="protein sequence ID" value="WGV48757.2"/>
    <property type="molecule type" value="Genomic_DNA"/>
</dbReference>
<accession>A0A0E4ABK7</accession>
<dbReference type="Gene3D" id="1.20.120.450">
    <property type="entry name" value="dinb family like domain"/>
    <property type="match status" value="1"/>
</dbReference>
<dbReference type="EMBL" id="MRBO01000515">
    <property type="protein sequence ID" value="KAB2583696.1"/>
    <property type="molecule type" value="Genomic_DNA"/>
</dbReference>
<dbReference type="PANTHER" id="PTHR40658:SF4">
    <property type="entry name" value="HYPOTHETICAL CYTOSOLIC PROTEIN"/>
    <property type="match status" value="1"/>
</dbReference>
<dbReference type="Proteomes" id="UP000325576">
    <property type="component" value="Unassembled WGS sequence"/>
</dbReference>